<proteinExistence type="predicted"/>
<dbReference type="GO" id="GO:0007528">
    <property type="term" value="P:neuromuscular junction development"/>
    <property type="evidence" value="ECO:0007669"/>
    <property type="project" value="TreeGrafter"/>
</dbReference>
<protein>
    <submittedName>
        <fullName evidence="4">PPFIA binding protein 2a</fullName>
    </submittedName>
</protein>
<dbReference type="AlphaFoldDB" id="A0A3Q0RCU1"/>
<dbReference type="GeneTree" id="ENSGT01050000244951"/>
<dbReference type="Gene3D" id="1.10.150.50">
    <property type="entry name" value="Transcription Factor, Ets-1"/>
    <property type="match status" value="1"/>
</dbReference>
<keyword evidence="2" id="KW-0175">Coiled coil</keyword>
<dbReference type="Ensembl" id="ENSACIT00000007007.1">
    <property type="protein sequence ID" value="ENSACIP00000006800.1"/>
    <property type="gene ID" value="ENSACIG00000005349.1"/>
</dbReference>
<dbReference type="InterPro" id="IPR013761">
    <property type="entry name" value="SAM/pointed_sf"/>
</dbReference>
<keyword evidence="5" id="KW-1185">Reference proteome</keyword>
<dbReference type="PANTHER" id="PTHR12587">
    <property type="entry name" value="LAR INTERACTING PROTEIN LIP -RELATED PROTEIN"/>
    <property type="match status" value="1"/>
</dbReference>
<evidence type="ECO:0000313" key="4">
    <source>
        <dbReference type="Ensembl" id="ENSACIP00000006800.1"/>
    </source>
</evidence>
<dbReference type="PANTHER" id="PTHR12587:SF18">
    <property type="entry name" value="LIPRIN-BETA-2"/>
    <property type="match status" value="1"/>
</dbReference>
<dbReference type="SUPFAM" id="SSF47769">
    <property type="entry name" value="SAM/Pointed domain"/>
    <property type="match status" value="1"/>
</dbReference>
<evidence type="ECO:0000259" key="3">
    <source>
        <dbReference type="PROSITE" id="PS50105"/>
    </source>
</evidence>
<evidence type="ECO:0000256" key="1">
    <source>
        <dbReference type="ARBA" id="ARBA00022737"/>
    </source>
</evidence>
<name>A0A3Q0RCU1_AMPCI</name>
<evidence type="ECO:0000313" key="5">
    <source>
        <dbReference type="Proteomes" id="UP000261340"/>
    </source>
</evidence>
<accession>A0A3Q0RCU1</accession>
<feature type="domain" description="SAM" evidence="3">
    <location>
        <begin position="31"/>
        <end position="62"/>
    </location>
</feature>
<dbReference type="PROSITE" id="PS50105">
    <property type="entry name" value="SAM_DOMAIN"/>
    <property type="match status" value="1"/>
</dbReference>
<dbReference type="GO" id="GO:0048786">
    <property type="term" value="C:presynaptic active zone"/>
    <property type="evidence" value="ECO:0007669"/>
    <property type="project" value="TreeGrafter"/>
</dbReference>
<reference evidence="4" key="1">
    <citation type="submission" date="2025-08" db="UniProtKB">
        <authorList>
            <consortium name="Ensembl"/>
        </authorList>
    </citation>
    <scope>IDENTIFICATION</scope>
</reference>
<dbReference type="InterPro" id="IPR037619">
    <property type="entry name" value="LIPB1/2_SAM_3rd"/>
</dbReference>
<reference evidence="4" key="2">
    <citation type="submission" date="2025-09" db="UniProtKB">
        <authorList>
            <consortium name="Ensembl"/>
        </authorList>
    </citation>
    <scope>IDENTIFICATION</scope>
</reference>
<evidence type="ECO:0000256" key="2">
    <source>
        <dbReference type="ARBA" id="ARBA00023054"/>
    </source>
</evidence>
<organism evidence="4 5">
    <name type="scientific">Amphilophus citrinellus</name>
    <name type="common">Midas cichlid</name>
    <name type="synonym">Cichlasoma citrinellum</name>
    <dbReference type="NCBI Taxonomy" id="61819"/>
    <lineage>
        <taxon>Eukaryota</taxon>
        <taxon>Metazoa</taxon>
        <taxon>Chordata</taxon>
        <taxon>Craniata</taxon>
        <taxon>Vertebrata</taxon>
        <taxon>Euteleostomi</taxon>
        <taxon>Actinopterygii</taxon>
        <taxon>Neopterygii</taxon>
        <taxon>Teleostei</taxon>
        <taxon>Neoteleostei</taxon>
        <taxon>Acanthomorphata</taxon>
        <taxon>Ovalentaria</taxon>
        <taxon>Cichlomorphae</taxon>
        <taxon>Cichliformes</taxon>
        <taxon>Cichlidae</taxon>
        <taxon>New World cichlids</taxon>
        <taxon>Cichlasomatinae</taxon>
        <taxon>Heroini</taxon>
        <taxon>Amphilophus</taxon>
    </lineage>
</organism>
<dbReference type="InterPro" id="IPR029515">
    <property type="entry name" value="Liprin"/>
</dbReference>
<dbReference type="SMART" id="SM00454">
    <property type="entry name" value="SAM"/>
    <property type="match status" value="1"/>
</dbReference>
<dbReference type="CDD" id="cd09569">
    <property type="entry name" value="SAM_liprin-beta1_2_repeat3"/>
    <property type="match status" value="1"/>
</dbReference>
<sequence>FYNSLVYREVYGQLNVCKVPRSCGCKTIVQWSNHRVMEWLRAVDLAEYAPNLRGSGVHGGLIILEPRFSSETLALLLNIPPQKTLLRRHLATAFSALVGPQAMQEKREYGNATGHVPLTTTAKVKVRSLFKSVKCLVSCGRLVFWSICICRVDSGQSRLRQRCTNEQRSNF</sequence>
<dbReference type="Pfam" id="PF07647">
    <property type="entry name" value="SAM_2"/>
    <property type="match status" value="1"/>
</dbReference>
<dbReference type="Proteomes" id="UP000261340">
    <property type="component" value="Unplaced"/>
</dbReference>
<dbReference type="FunFam" id="1.10.150.50:FF:000007">
    <property type="entry name" value="Liprin-beta-1 isoform 1"/>
    <property type="match status" value="1"/>
</dbReference>
<keyword evidence="1" id="KW-0677">Repeat</keyword>
<dbReference type="InterPro" id="IPR001660">
    <property type="entry name" value="SAM"/>
</dbReference>